<evidence type="ECO:0000256" key="2">
    <source>
        <dbReference type="ARBA" id="ARBA00022801"/>
    </source>
</evidence>
<evidence type="ECO:0000313" key="7">
    <source>
        <dbReference type="Proteomes" id="UP000024559"/>
    </source>
</evidence>
<dbReference type="EMBL" id="AZJT01000005">
    <property type="protein sequence ID" value="ETW91837.1"/>
    <property type="molecule type" value="Genomic_DNA"/>
</dbReference>
<feature type="domain" description="LD-carboxypeptidase N-terminal" evidence="4">
    <location>
        <begin position="10"/>
        <end position="130"/>
    </location>
</feature>
<dbReference type="SUPFAM" id="SSF141986">
    <property type="entry name" value="LD-carboxypeptidase A C-terminal domain-like"/>
    <property type="match status" value="1"/>
</dbReference>
<evidence type="ECO:0000256" key="3">
    <source>
        <dbReference type="PIRSR" id="PIRSR028757-1"/>
    </source>
</evidence>
<dbReference type="PANTHER" id="PTHR30237:SF6">
    <property type="entry name" value="CARBOXYPEPTIDASE YOCD-RELATED"/>
    <property type="match status" value="1"/>
</dbReference>
<dbReference type="InterPro" id="IPR040449">
    <property type="entry name" value="Peptidase_S66_N"/>
</dbReference>
<organism evidence="6 7">
    <name type="scientific">Streptococcus thermophilus M17PTZA496</name>
    <dbReference type="NCBI Taxonomy" id="1433289"/>
    <lineage>
        <taxon>Bacteria</taxon>
        <taxon>Bacillati</taxon>
        <taxon>Bacillota</taxon>
        <taxon>Bacilli</taxon>
        <taxon>Lactobacillales</taxon>
        <taxon>Streptococcaceae</taxon>
        <taxon>Streptococcus</taxon>
    </lineage>
</organism>
<dbReference type="PATRIC" id="fig|1433289.7.peg.67"/>
<feature type="active site" description="Nucleophile" evidence="3">
    <location>
        <position position="110"/>
    </location>
</feature>
<dbReference type="InterPro" id="IPR040921">
    <property type="entry name" value="Peptidase_S66C"/>
</dbReference>
<reference evidence="7" key="1">
    <citation type="submission" date="2013-12" db="EMBL/GenBank/DDBJ databases">
        <title>Genome sequences of Streptococcus thermophilus strains MTH17CL396 and M17PTZA496 isolated from Fontina cheese in Valle d'Aosta region (Italy).</title>
        <authorList>
            <person name="Treu L."/>
            <person name="Giacomini A."/>
            <person name="Corich V."/>
            <person name="Vendramin V."/>
            <person name="Bovo B."/>
        </authorList>
    </citation>
    <scope>NUCLEOTIDE SEQUENCE [LARGE SCALE GENOMIC DNA]</scope>
    <source>
        <strain evidence="7">M17PTZA496</strain>
    </source>
</reference>
<evidence type="ECO:0000256" key="1">
    <source>
        <dbReference type="ARBA" id="ARBA00010233"/>
    </source>
</evidence>
<dbReference type="Pfam" id="PF02016">
    <property type="entry name" value="Peptidase_S66"/>
    <property type="match status" value="1"/>
</dbReference>
<dbReference type="PANTHER" id="PTHR30237">
    <property type="entry name" value="MURAMOYLTETRAPEPTIDE CARBOXYPEPTIDASE"/>
    <property type="match status" value="1"/>
</dbReference>
<feature type="active site" description="Charge relay system" evidence="3">
    <location>
        <position position="225"/>
    </location>
</feature>
<dbReference type="Gene3D" id="3.40.50.10740">
    <property type="entry name" value="Class I glutamine amidotransferase-like"/>
    <property type="match status" value="1"/>
</dbReference>
<protein>
    <submittedName>
        <fullName evidence="6">Peptidase S66</fullName>
    </submittedName>
</protein>
<keyword evidence="2" id="KW-0378">Hydrolase</keyword>
<dbReference type="InterPro" id="IPR003507">
    <property type="entry name" value="S66_fam"/>
</dbReference>
<dbReference type="MEROPS" id="S66.002"/>
<accession>A0A0E2QKG1</accession>
<dbReference type="PIRSF" id="PIRSF028757">
    <property type="entry name" value="LD-carboxypeptidase"/>
    <property type="match status" value="1"/>
</dbReference>
<gene>
    <name evidence="6" type="ORF">X841_00470</name>
</gene>
<dbReference type="AlphaFoldDB" id="A0A0E2QKG1"/>
<dbReference type="Gene3D" id="3.50.30.60">
    <property type="entry name" value="LD-carboxypeptidase A C-terminal domain-like"/>
    <property type="match status" value="1"/>
</dbReference>
<name>A0A0E2QKG1_STRTR</name>
<dbReference type="RefSeq" id="WP_084828418.1">
    <property type="nucleotide sequence ID" value="NZ_CM002372.1"/>
</dbReference>
<comment type="caution">
    <text evidence="6">The sequence shown here is derived from an EMBL/GenBank/DDBJ whole genome shotgun (WGS) entry which is preliminary data.</text>
</comment>
<sequence>MKKLSPNSHIRVLSPSDSIARLGGFEANLSPKETLENLGFRVSFSEHYLESDMLSSSSIKSRVADLHAAFADDSVDAILATIGGFNSNELLPYIDYDLIAKHPKIICGFSDSTAFLNAIFAKTGNLTYMGLSYSSFKMKEGQDYQIKAWLNAMTKSAYDLVPSQECSSDPWYDPTQPRHFMPTEWKIYNAGKASGTIIGGNLSTFGLLRGTPYAPQVNDYILFLEEAEEDDYHDFDRNLAAILQAYPNPKAVLIGRFPKECQMTPEILTYILDKHPLLKTIPVMYDLDFAHTQPLFTITIGAQASIDTDTLSIHIEE</sequence>
<feature type="domain" description="LD-carboxypeptidase C-terminal" evidence="5">
    <location>
        <begin position="194"/>
        <end position="306"/>
    </location>
</feature>
<dbReference type="Proteomes" id="UP000024559">
    <property type="component" value="Chromosome"/>
</dbReference>
<dbReference type="HOGENOM" id="CLU_034346_1_1_9"/>
<dbReference type="InterPro" id="IPR027461">
    <property type="entry name" value="Carboxypeptidase_A_C_sf"/>
</dbReference>
<comment type="similarity">
    <text evidence="1">Belongs to the peptidase S66 family.</text>
</comment>
<dbReference type="Pfam" id="PF17676">
    <property type="entry name" value="Peptidase_S66C"/>
    <property type="match status" value="1"/>
</dbReference>
<dbReference type="InterPro" id="IPR029062">
    <property type="entry name" value="Class_I_gatase-like"/>
</dbReference>
<dbReference type="CDD" id="cd07062">
    <property type="entry name" value="Peptidase_S66_mccF_like"/>
    <property type="match status" value="1"/>
</dbReference>
<proteinExistence type="inferred from homology"/>
<evidence type="ECO:0000313" key="6">
    <source>
        <dbReference type="EMBL" id="ETW91837.1"/>
    </source>
</evidence>
<feature type="active site" description="Charge relay system" evidence="3">
    <location>
        <position position="291"/>
    </location>
</feature>
<dbReference type="GO" id="GO:0016787">
    <property type="term" value="F:hydrolase activity"/>
    <property type="evidence" value="ECO:0007669"/>
    <property type="project" value="UniProtKB-KW"/>
</dbReference>
<dbReference type="InterPro" id="IPR027478">
    <property type="entry name" value="LdcA_N"/>
</dbReference>
<evidence type="ECO:0000259" key="5">
    <source>
        <dbReference type="Pfam" id="PF17676"/>
    </source>
</evidence>
<dbReference type="SUPFAM" id="SSF52317">
    <property type="entry name" value="Class I glutamine amidotransferase-like"/>
    <property type="match status" value="1"/>
</dbReference>
<evidence type="ECO:0000259" key="4">
    <source>
        <dbReference type="Pfam" id="PF02016"/>
    </source>
</evidence>